<evidence type="ECO:0000313" key="1">
    <source>
        <dbReference type="EMBL" id="EFC98232.1"/>
    </source>
</evidence>
<dbReference type="EMBL" id="ACIO01000296">
    <property type="protein sequence ID" value="EFC98232.1"/>
    <property type="molecule type" value="Genomic_DNA"/>
</dbReference>
<gene>
    <name evidence="1" type="ORF">CLOSTHATH_03561</name>
</gene>
<proteinExistence type="predicted"/>
<dbReference type="RefSeq" id="WP_006774031.1">
    <property type="nucleotide sequence ID" value="NZ_GG667670.1"/>
</dbReference>
<reference evidence="1 2" key="1">
    <citation type="submission" date="2010-01" db="EMBL/GenBank/DDBJ databases">
        <authorList>
            <person name="Weinstock G."/>
            <person name="Sodergren E."/>
            <person name="Clifton S."/>
            <person name="Fulton L."/>
            <person name="Fulton B."/>
            <person name="Courtney L."/>
            <person name="Fronick C."/>
            <person name="Harrison M."/>
            <person name="Strong C."/>
            <person name="Farmer C."/>
            <person name="Delahaunty K."/>
            <person name="Markovic C."/>
            <person name="Hall O."/>
            <person name="Minx P."/>
            <person name="Tomlinson C."/>
            <person name="Mitreva M."/>
            <person name="Nelson J."/>
            <person name="Hou S."/>
            <person name="Wollam A."/>
            <person name="Pepin K.H."/>
            <person name="Johnson M."/>
            <person name="Bhonagiri V."/>
            <person name="Nash W.E."/>
            <person name="Warren W."/>
            <person name="Chinwalla A."/>
            <person name="Mardis E.R."/>
            <person name="Wilson R.K."/>
        </authorList>
    </citation>
    <scope>NUCLEOTIDE SEQUENCE [LARGE SCALE GENOMIC DNA]</scope>
    <source>
        <strain evidence="1 2">DSM 13479</strain>
    </source>
</reference>
<accession>D3AIX1</accession>
<dbReference type="Proteomes" id="UP000004968">
    <property type="component" value="Unassembled WGS sequence"/>
</dbReference>
<protein>
    <submittedName>
        <fullName evidence="1">Uncharacterized protein</fullName>
    </submittedName>
</protein>
<name>D3AIX1_9FIRM</name>
<dbReference type="GeneID" id="93152248"/>
<dbReference type="AlphaFoldDB" id="D3AIX1"/>
<sequence>MNVNMSEAARLILGLRDAGWNEKDINDFILFIETGEEKYKPKQKNKPTE</sequence>
<organism evidence="1 2">
    <name type="scientific">Hungatella hathewayi DSM 13479</name>
    <dbReference type="NCBI Taxonomy" id="566550"/>
    <lineage>
        <taxon>Bacteria</taxon>
        <taxon>Bacillati</taxon>
        <taxon>Bacillota</taxon>
        <taxon>Clostridia</taxon>
        <taxon>Lachnospirales</taxon>
        <taxon>Lachnospiraceae</taxon>
        <taxon>Hungatella</taxon>
    </lineage>
</organism>
<comment type="caution">
    <text evidence="1">The sequence shown here is derived from an EMBL/GenBank/DDBJ whole genome shotgun (WGS) entry which is preliminary data.</text>
</comment>
<dbReference type="HOGENOM" id="CLU_216762_0_0_9"/>
<evidence type="ECO:0000313" key="2">
    <source>
        <dbReference type="Proteomes" id="UP000004968"/>
    </source>
</evidence>